<dbReference type="Gene3D" id="2.30.42.10">
    <property type="match status" value="1"/>
</dbReference>
<sequence length="438" mass="50571">MKRDGLVIKSVAFNSIAQEVGIEAGDVLLEINGVKVRDILEYKYLITDEYLNLVVRKNYGEEWEIEIEKDYDEDLGLELVDPAIEHPKRCHNKCIFCFIDQLPPNLRKTLYFKDDDSMLSFLQGNFITLTNLKDEEIDRIIKYRISPINVSVHTTNPELRVKMLNNKRAAEINNQLKKLAEGGITINCQIVLCYGINDKEELVKTLEDLKGLYPNVQNVAIVPVGITKYRDKLYKIEGYDAQKSLELIEYLKPLQEKFNKELGIPFARLADEFYVMAGVELPDYEHYGDFEQLEDGIGMIRFFERNILEDLKTNDFDGKGKKIAFITGESFFSYLNDISEIISKKFNLNIKVYKVYNEFFGEKITVAGLLTGRDIINQLKNSITEKYIFIPNNMLKADEDIFLDDVSLLELENELKAKVIKVKYTGEDLIEKIKGEVI</sequence>
<dbReference type="PROSITE" id="PS50106">
    <property type="entry name" value="PDZ"/>
    <property type="match status" value="1"/>
</dbReference>
<dbReference type="STRING" id="857293.CAAU_1293"/>
<feature type="domain" description="PDZ" evidence="1">
    <location>
        <begin position="1"/>
        <end position="39"/>
    </location>
</feature>
<protein>
    <submittedName>
        <fullName evidence="2">Fe-S oxidoreductase, related to NifB/MoaA family with PDZ N-terminal domain</fullName>
    </submittedName>
</protein>
<dbReference type="AlphaFoldDB" id="I7LJ23"/>
<proteinExistence type="predicted"/>
<evidence type="ECO:0000313" key="3">
    <source>
        <dbReference type="Proteomes" id="UP000007652"/>
    </source>
</evidence>
<dbReference type="InterPro" id="IPR058240">
    <property type="entry name" value="rSAM_sf"/>
</dbReference>
<reference evidence="2 3" key="1">
    <citation type="journal article" date="2011" name="J. Bacteriol.">
        <title>Draft genome sequence of Caloramator australicus strain RC3T, a thermoanaerobe from the Great Artesian Basin of Australia.</title>
        <authorList>
            <person name="Ogg C.D."/>
            <person name="Patel B.K.C."/>
        </authorList>
    </citation>
    <scope>NUCLEOTIDE SEQUENCE [LARGE SCALE GENOMIC DNA]</scope>
    <source>
        <strain evidence="2 3">RC3</strain>
    </source>
</reference>
<dbReference type="InterPro" id="IPR041489">
    <property type="entry name" value="PDZ_6"/>
</dbReference>
<dbReference type="InterPro" id="IPR036034">
    <property type="entry name" value="PDZ_sf"/>
</dbReference>
<evidence type="ECO:0000259" key="1">
    <source>
        <dbReference type="PROSITE" id="PS50106"/>
    </source>
</evidence>
<dbReference type="Gene3D" id="3.20.20.70">
    <property type="entry name" value="Aldolase class I"/>
    <property type="match status" value="1"/>
</dbReference>
<accession>I7LJ23</accession>
<dbReference type="Pfam" id="PF19238">
    <property type="entry name" value="Radical_SAM_2"/>
    <property type="match status" value="1"/>
</dbReference>
<dbReference type="InterPro" id="IPR007549">
    <property type="entry name" value="DUF512"/>
</dbReference>
<dbReference type="SUPFAM" id="SSF50156">
    <property type="entry name" value="PDZ domain-like"/>
    <property type="match status" value="1"/>
</dbReference>
<dbReference type="Pfam" id="PF17820">
    <property type="entry name" value="PDZ_6"/>
    <property type="match status" value="1"/>
</dbReference>
<dbReference type="eggNOG" id="COG1625">
    <property type="taxonomic scope" value="Bacteria"/>
</dbReference>
<dbReference type="EMBL" id="CAKP01000067">
    <property type="protein sequence ID" value="CCJ33377.1"/>
    <property type="molecule type" value="Genomic_DNA"/>
</dbReference>
<keyword evidence="3" id="KW-1185">Reference proteome</keyword>
<dbReference type="Pfam" id="PF04459">
    <property type="entry name" value="DUF512"/>
    <property type="match status" value="1"/>
</dbReference>
<gene>
    <name evidence="2" type="ORF">CAAU_1293</name>
</gene>
<dbReference type="InterPro" id="IPR001478">
    <property type="entry name" value="PDZ"/>
</dbReference>
<dbReference type="Proteomes" id="UP000007652">
    <property type="component" value="Unassembled WGS sequence"/>
</dbReference>
<dbReference type="InterPro" id="IPR013785">
    <property type="entry name" value="Aldolase_TIM"/>
</dbReference>
<dbReference type="SUPFAM" id="SSF102114">
    <property type="entry name" value="Radical SAM enzymes"/>
    <property type="match status" value="1"/>
</dbReference>
<name>I7LJ23_9CLOT</name>
<organism evidence="2 3">
    <name type="scientific">Caloramator australicus RC3</name>
    <dbReference type="NCBI Taxonomy" id="857293"/>
    <lineage>
        <taxon>Bacteria</taxon>
        <taxon>Bacillati</taxon>
        <taxon>Bacillota</taxon>
        <taxon>Clostridia</taxon>
        <taxon>Eubacteriales</taxon>
        <taxon>Clostridiaceae</taxon>
        <taxon>Caloramator</taxon>
    </lineage>
</organism>
<evidence type="ECO:0000313" key="2">
    <source>
        <dbReference type="EMBL" id="CCJ33377.1"/>
    </source>
</evidence>
<dbReference type="InterPro" id="IPR045375">
    <property type="entry name" value="Put_radical_SAM-like_N"/>
</dbReference>
<comment type="caution">
    <text evidence="2">The sequence shown here is derived from an EMBL/GenBank/DDBJ whole genome shotgun (WGS) entry which is preliminary data.</text>
</comment>